<dbReference type="GO" id="GO:0005783">
    <property type="term" value="C:endoplasmic reticulum"/>
    <property type="evidence" value="ECO:0007669"/>
    <property type="project" value="TreeGrafter"/>
</dbReference>
<dbReference type="InterPro" id="IPR001382">
    <property type="entry name" value="Glyco_hydro_47"/>
</dbReference>
<comment type="caution">
    <text evidence="15">The sequence shown here is derived from an EMBL/GenBank/DDBJ whole genome shotgun (WGS) entry which is preliminary data.</text>
</comment>
<dbReference type="GO" id="GO:0005802">
    <property type="term" value="C:trans-Golgi network"/>
    <property type="evidence" value="ECO:0007669"/>
    <property type="project" value="TreeGrafter"/>
</dbReference>
<keyword evidence="16" id="KW-1185">Reference proteome</keyword>
<evidence type="ECO:0000256" key="12">
    <source>
        <dbReference type="PIRSR" id="PIRSR601382-3"/>
    </source>
</evidence>
<evidence type="ECO:0000313" key="15">
    <source>
        <dbReference type="EMBL" id="KAJ1915967.1"/>
    </source>
</evidence>
<proteinExistence type="inferred from homology"/>
<evidence type="ECO:0000256" key="7">
    <source>
        <dbReference type="ARBA" id="ARBA00023157"/>
    </source>
</evidence>
<protein>
    <recommendedName>
        <fullName evidence="13">alpha-1,2-Mannosidase</fullName>
        <ecNumber evidence="13">3.2.1.-</ecNumber>
    </recommendedName>
</protein>
<dbReference type="GO" id="GO:0005509">
    <property type="term" value="F:calcium ion binding"/>
    <property type="evidence" value="ECO:0007669"/>
    <property type="project" value="InterPro"/>
</dbReference>
<keyword evidence="14" id="KW-0812">Transmembrane</keyword>
<comment type="catalytic activity">
    <reaction evidence="9">
        <text>N(4)-(alpha-D-Man-(1-&gt;2)-alpha-D-Man-(1-&gt;2)-alpha-D-Man-(1-&gt;3)-[alpha-D-Man-(1-&gt;2)-alpha-D-Man-(1-&gt;3)-[alpha-D-Man-(1-&gt;2)-alpha-D-Man-(1-&gt;6)]-alpha-D-Man-(1-&gt;6)]-beta-D-Man-(1-&gt;4)-beta-D-GlcNAc-(1-&gt;4)-beta-D-GlcNAc)-L-asparaginyl-[protein] (N-glucan mannose isomer 9A1,2,3B1,2,3) + 4 H2O = N(4)-(alpha-D-Man-(1-&gt;3)-[alpha-D-Man-(1-&gt;3)-[alpha-D-Man-(1-&gt;6)]-alpha-D-Man-(1-&gt;6)]-beta-D-Man-(1-&gt;4)-beta-D-GlcNAc-(1-&gt;4)-beta-D-GlcNAc)-L-asparaginyl-[protein] (N-glucan mannose isomer 5A1,2) + 4 beta-D-mannose</text>
        <dbReference type="Rhea" id="RHEA:56008"/>
        <dbReference type="Rhea" id="RHEA-COMP:14356"/>
        <dbReference type="Rhea" id="RHEA-COMP:14367"/>
        <dbReference type="ChEBI" id="CHEBI:15377"/>
        <dbReference type="ChEBI" id="CHEBI:28563"/>
        <dbReference type="ChEBI" id="CHEBI:59087"/>
        <dbReference type="ChEBI" id="CHEBI:139493"/>
        <dbReference type="EC" id="3.2.1.113"/>
    </reaction>
</comment>
<feature type="disulfide bond" evidence="12">
    <location>
        <begin position="438"/>
        <end position="487"/>
    </location>
</feature>
<feature type="active site" evidence="10">
    <location>
        <position position="573"/>
    </location>
</feature>
<feature type="active site" description="Proton donor" evidence="10">
    <location>
        <position position="207"/>
    </location>
</feature>
<dbReference type="PANTHER" id="PTHR11742">
    <property type="entry name" value="MANNOSYL-OLIGOSACCHARIDE ALPHA-1,2-MANNOSIDASE-RELATED"/>
    <property type="match status" value="1"/>
</dbReference>
<dbReference type="Gene3D" id="1.50.10.10">
    <property type="match status" value="1"/>
</dbReference>
<dbReference type="PANTHER" id="PTHR11742:SF55">
    <property type="entry name" value="ENDOPLASMIC RETICULUM MANNOSYL-OLIGOSACCHARIDE 1,2-ALPHA-MANNOSIDASE"/>
    <property type="match status" value="1"/>
</dbReference>
<evidence type="ECO:0000256" key="13">
    <source>
        <dbReference type="RuleBase" id="RU361193"/>
    </source>
</evidence>
<dbReference type="Pfam" id="PF01532">
    <property type="entry name" value="Glyco_hydro_47"/>
    <property type="match status" value="1"/>
</dbReference>
<comment type="cofactor">
    <cofactor evidence="1 11">
        <name>Ca(2+)</name>
        <dbReference type="ChEBI" id="CHEBI:29108"/>
    </cofactor>
</comment>
<evidence type="ECO:0000256" key="4">
    <source>
        <dbReference type="ARBA" id="ARBA00022723"/>
    </source>
</evidence>
<keyword evidence="4 11" id="KW-0479">Metal-binding</keyword>
<dbReference type="AlphaFoldDB" id="A0A9W7ZTF8"/>
<dbReference type="InterPro" id="IPR050749">
    <property type="entry name" value="Glycosyl_Hydrolase_47"/>
</dbReference>
<evidence type="ECO:0000256" key="6">
    <source>
        <dbReference type="ARBA" id="ARBA00022837"/>
    </source>
</evidence>
<dbReference type="GO" id="GO:0004571">
    <property type="term" value="F:mannosyl-oligosaccharide 1,2-alpha-mannosidase activity"/>
    <property type="evidence" value="ECO:0007669"/>
    <property type="project" value="UniProtKB-EC"/>
</dbReference>
<organism evidence="15 16">
    <name type="scientific">Tieghemiomyces parasiticus</name>
    <dbReference type="NCBI Taxonomy" id="78921"/>
    <lineage>
        <taxon>Eukaryota</taxon>
        <taxon>Fungi</taxon>
        <taxon>Fungi incertae sedis</taxon>
        <taxon>Zoopagomycota</taxon>
        <taxon>Kickxellomycotina</taxon>
        <taxon>Dimargaritomycetes</taxon>
        <taxon>Dimargaritales</taxon>
        <taxon>Dimargaritaceae</taxon>
        <taxon>Tieghemiomyces</taxon>
    </lineage>
</organism>
<evidence type="ECO:0000256" key="11">
    <source>
        <dbReference type="PIRSR" id="PIRSR601382-2"/>
    </source>
</evidence>
<keyword evidence="14" id="KW-1133">Transmembrane helix</keyword>
<dbReference type="SUPFAM" id="SSF48225">
    <property type="entry name" value="Seven-hairpin glycosidases"/>
    <property type="match status" value="1"/>
</dbReference>
<dbReference type="GO" id="GO:0005975">
    <property type="term" value="P:carbohydrate metabolic process"/>
    <property type="evidence" value="ECO:0007669"/>
    <property type="project" value="InterPro"/>
</dbReference>
<dbReference type="InterPro" id="IPR012341">
    <property type="entry name" value="6hp_glycosidase-like_sf"/>
</dbReference>
<dbReference type="EMBL" id="JANBPT010000604">
    <property type="protein sequence ID" value="KAJ1915967.1"/>
    <property type="molecule type" value="Genomic_DNA"/>
</dbReference>
<feature type="active site" evidence="10">
    <location>
        <position position="350"/>
    </location>
</feature>
<dbReference type="GO" id="GO:0036503">
    <property type="term" value="P:ERAD pathway"/>
    <property type="evidence" value="ECO:0007669"/>
    <property type="project" value="UniProtKB-ARBA"/>
</dbReference>
<accession>A0A9W7ZTF8</accession>
<comment type="pathway">
    <text evidence="2">Protein modification; protein glycosylation.</text>
</comment>
<dbReference type="PRINTS" id="PR00747">
    <property type="entry name" value="GLYHDRLASE47"/>
</dbReference>
<evidence type="ECO:0000256" key="2">
    <source>
        <dbReference type="ARBA" id="ARBA00004922"/>
    </source>
</evidence>
<feature type="transmembrane region" description="Helical" evidence="14">
    <location>
        <begin position="68"/>
        <end position="87"/>
    </location>
</feature>
<keyword evidence="6 11" id="KW-0106">Calcium</keyword>
<dbReference type="InterPro" id="IPR036026">
    <property type="entry name" value="Seven-hairpin_glycosidases"/>
</dbReference>
<evidence type="ECO:0000256" key="1">
    <source>
        <dbReference type="ARBA" id="ARBA00001913"/>
    </source>
</evidence>
<gene>
    <name evidence="15" type="primary">MNS1_2</name>
    <name evidence="15" type="ORF">IWQ60_008265</name>
</gene>
<evidence type="ECO:0000313" key="16">
    <source>
        <dbReference type="Proteomes" id="UP001150569"/>
    </source>
</evidence>
<sequence length="673" mass="75877">MTSRARNWVSTARRRDSDDDLSVQELSTLTIQGTDSPYAGETDTVLAQAVRGTTDAIGKSRTSYPRGLLILLYCVIIGTLLLGHHAYRYYFDAVTPLFETDQQSAPNLLPDLSPQEQELWLRRRDEVVGAFRHAWGGYRRDAFGSDEYAPVARTGLNLSSRGLGYTIVDSLDTMLLMGLTAEYQDARQWITAHLDFDIAGESVSVFETNIRVLGGLLAAYHLSGKDQLYLERAVDLADRLLTAWTSTGPYPTAKVFLARSPPGTAAHLLEWQTINVQAKGQVSLAEVGSLQLEFAYLSHITGDPKYHRRAQDVMRALHAIPTLDGLLPTFVNVVDNTPSAGQVTAGAHGDSYFEYLLKQWIQTRGHPDQQALRDMYDASVEGIKRHMIRTSLTAGVTLVGELWLPFLGRVPWKKYVNDYNRGVKNRPEFIPKAEHLACFLPGLLALGATRGYSLAAIRAGHSRRTKPHLTPRDQEDLDLAEKLAYGCWKMYNSTATGLAPEYIRFDYDRFGQSPYYTHTTDQDRHSTTANDVNRPRTGWSAPAAGFGPQPKAWAVDADYIVPPDHAYNLLRPETVETLFILWRITKKPQYRDWGWQIFRQFQTYSFFKGGGYTSLKDVTVVPPEREDKMETFFLAETLKYFYLLFSPDDVLPLDQYVLNTEAHPFPILDRVTP</sequence>
<keyword evidence="7 12" id="KW-1015">Disulfide bond</keyword>
<reference evidence="15" key="1">
    <citation type="submission" date="2022-07" db="EMBL/GenBank/DDBJ databases">
        <title>Phylogenomic reconstructions and comparative analyses of Kickxellomycotina fungi.</title>
        <authorList>
            <person name="Reynolds N.K."/>
            <person name="Stajich J.E."/>
            <person name="Barry K."/>
            <person name="Grigoriev I.V."/>
            <person name="Crous P."/>
            <person name="Smith M.E."/>
        </authorList>
    </citation>
    <scope>NUCLEOTIDE SEQUENCE</scope>
    <source>
        <strain evidence="15">RSA 861</strain>
    </source>
</reference>
<keyword evidence="14" id="KW-0472">Membrane</keyword>
<comment type="catalytic activity">
    <reaction evidence="8">
        <text>N(4)-(alpha-D-Man-(1-&gt;2)-alpha-D-Man-(1-&gt;2)-alpha-D-Man-(1-&gt;3)-[alpha-D-Man-(1-&gt;3)-[alpha-D-Man-(1-&gt;2)-alpha-D-Man-(1-&gt;6)]-alpha-D-Man-(1-&gt;6)]-beta-D-Man-(1-&gt;4)-beta-D-GlcNAc-(1-&gt;4)-beta-D-GlcNAc)-L-asparaginyl-[protein] (N-glucan mannose isomer 8A1,2,3B1,3) + 3 H2O = N(4)-(alpha-D-Man-(1-&gt;3)-[alpha-D-Man-(1-&gt;3)-[alpha-D-Man-(1-&gt;6)]-alpha-D-Man-(1-&gt;6)]-beta-D-Man-(1-&gt;4)-beta-D-GlcNAc-(1-&gt;4)-beta-D-GlcNAc)-L-asparaginyl-[protein] (N-glucan mannose isomer 5A1,2) + 3 beta-D-mannose</text>
        <dbReference type="Rhea" id="RHEA:56028"/>
        <dbReference type="Rhea" id="RHEA-COMP:14358"/>
        <dbReference type="Rhea" id="RHEA-COMP:14367"/>
        <dbReference type="ChEBI" id="CHEBI:15377"/>
        <dbReference type="ChEBI" id="CHEBI:28563"/>
        <dbReference type="ChEBI" id="CHEBI:59087"/>
        <dbReference type="ChEBI" id="CHEBI:60628"/>
        <dbReference type="EC" id="3.2.1.113"/>
    </reaction>
</comment>
<evidence type="ECO:0000256" key="14">
    <source>
        <dbReference type="SAM" id="Phobius"/>
    </source>
</evidence>
<evidence type="ECO:0000256" key="10">
    <source>
        <dbReference type="PIRSR" id="PIRSR601382-1"/>
    </source>
</evidence>
<feature type="binding site" evidence="11">
    <location>
        <position position="660"/>
    </location>
    <ligand>
        <name>Ca(2+)</name>
        <dbReference type="ChEBI" id="CHEBI:29108"/>
    </ligand>
</feature>
<comment type="similarity">
    <text evidence="3 13">Belongs to the glycosyl hydrolase 47 family.</text>
</comment>
<dbReference type="Proteomes" id="UP001150569">
    <property type="component" value="Unassembled WGS sequence"/>
</dbReference>
<evidence type="ECO:0000256" key="8">
    <source>
        <dbReference type="ARBA" id="ARBA00047669"/>
    </source>
</evidence>
<evidence type="ECO:0000256" key="3">
    <source>
        <dbReference type="ARBA" id="ARBA00007658"/>
    </source>
</evidence>
<dbReference type="GO" id="GO:0016020">
    <property type="term" value="C:membrane"/>
    <property type="evidence" value="ECO:0007669"/>
    <property type="project" value="InterPro"/>
</dbReference>
<evidence type="ECO:0000256" key="5">
    <source>
        <dbReference type="ARBA" id="ARBA00022801"/>
    </source>
</evidence>
<feature type="active site" description="Proton donor" evidence="10">
    <location>
        <position position="501"/>
    </location>
</feature>
<dbReference type="OrthoDB" id="8118055at2759"/>
<name>A0A9W7ZTF8_9FUNG</name>
<evidence type="ECO:0000256" key="9">
    <source>
        <dbReference type="ARBA" id="ARBA00048605"/>
    </source>
</evidence>
<keyword evidence="5 13" id="KW-0378">Hydrolase</keyword>
<dbReference type="EC" id="3.2.1.-" evidence="13"/>
<keyword evidence="13 15" id="KW-0326">Glycosidase</keyword>
<dbReference type="GO" id="GO:0005768">
    <property type="term" value="C:endosome"/>
    <property type="evidence" value="ECO:0007669"/>
    <property type="project" value="TreeGrafter"/>
</dbReference>